<proteinExistence type="predicted"/>
<gene>
    <name evidence="5" type="ORF">SS37A_35740</name>
</gene>
<accession>A0ABM8EDF9</accession>
<protein>
    <submittedName>
        <fullName evidence="5">FAD-dependent oxidoreductase</fullName>
    </submittedName>
</protein>
<dbReference type="Pfam" id="PF21274">
    <property type="entry name" value="Rng_hyd_C"/>
    <property type="match status" value="1"/>
</dbReference>
<dbReference type="InterPro" id="IPR036188">
    <property type="entry name" value="FAD/NAD-bd_sf"/>
</dbReference>
<evidence type="ECO:0000256" key="1">
    <source>
        <dbReference type="ARBA" id="ARBA00001974"/>
    </source>
</evidence>
<dbReference type="Proteomes" id="UP001317629">
    <property type="component" value="Plasmid pSS37A-Re-1"/>
</dbReference>
<geneLocation type="plasmid" evidence="5 6">
    <name>pSS37A-Re-1</name>
</geneLocation>
<dbReference type="Pfam" id="PF01494">
    <property type="entry name" value="FAD_binding_3"/>
    <property type="match status" value="1"/>
</dbReference>
<keyword evidence="6" id="KW-1185">Reference proteome</keyword>
<name>A0ABM8EDF9_9HYPH</name>
<feature type="domain" description="FAD-binding" evidence="4">
    <location>
        <begin position="1"/>
        <end position="303"/>
    </location>
</feature>
<comment type="cofactor">
    <cofactor evidence="1">
        <name>FAD</name>
        <dbReference type="ChEBI" id="CHEBI:57692"/>
    </cofactor>
</comment>
<sequence>MEVLRVVEGLEEALHSASSAPANDSTLIIAERVVGPAIATLVTKNALDLTLVSPAKVCTAGQDRVEPVLLRYAEEHGADVNFSTTLVEFRAMSEGVEAVLRDERTGAERIVFADYLIAADGAEGAIREVAGVKMDGPGVLAHTVSILFEADLASVLPSRGLVLYYLRHPSFSGSIVTCDDPNLFQLNVEYDPAFDKASDFDLDRCAQFVRDAVGLSDLEFEIRDIWPWKMSALMADRMSFGRVLLAGDCAHVMPPVGGLGGQTAIQDAADLAWKLALVIKGHAAPTLVETYEPERRPVARIAIARQIANYVERLLPDRQELRIPADEYDMLSTSIGYRYRSSAIISESDDSGKAVENPLEASGAPGTRLPHVWLVRGGERLSSHDLIGRHFVLFAGPEGKCWAEAAEEISKSEPPLSCYRLSSDIADPADQFLSRLGLSSSGAVLVRPDGYIAWRSREGQRRAHSVLESAFARVRGMRSMTQSHQAEAESLFETGL</sequence>
<evidence type="ECO:0000256" key="2">
    <source>
        <dbReference type="ARBA" id="ARBA00022630"/>
    </source>
</evidence>
<dbReference type="Gene3D" id="3.40.30.120">
    <property type="match status" value="1"/>
</dbReference>
<keyword evidence="5" id="KW-0614">Plasmid</keyword>
<dbReference type="Gene3D" id="3.30.9.10">
    <property type="entry name" value="D-Amino Acid Oxidase, subunit A, domain 2"/>
    <property type="match status" value="1"/>
</dbReference>
<evidence type="ECO:0000256" key="3">
    <source>
        <dbReference type="ARBA" id="ARBA00022827"/>
    </source>
</evidence>
<evidence type="ECO:0000259" key="4">
    <source>
        <dbReference type="Pfam" id="PF01494"/>
    </source>
</evidence>
<evidence type="ECO:0000313" key="6">
    <source>
        <dbReference type="Proteomes" id="UP001317629"/>
    </source>
</evidence>
<keyword evidence="3" id="KW-0274">FAD</keyword>
<evidence type="ECO:0000313" key="5">
    <source>
        <dbReference type="EMBL" id="BDV36044.1"/>
    </source>
</evidence>
<dbReference type="PANTHER" id="PTHR43004">
    <property type="entry name" value="TRK SYSTEM POTASSIUM UPTAKE PROTEIN"/>
    <property type="match status" value="1"/>
</dbReference>
<dbReference type="InterPro" id="IPR002938">
    <property type="entry name" value="FAD-bd"/>
</dbReference>
<dbReference type="SUPFAM" id="SSF51905">
    <property type="entry name" value="FAD/NAD(P)-binding domain"/>
    <property type="match status" value="1"/>
</dbReference>
<reference evidence="5 6" key="1">
    <citation type="journal article" date="2023" name="Int. J. Syst. Evol. Microbiol.">
        <title>Methylocystis iwaonis sp. nov., a type II methane-oxidizing bacterium from surface soil of a rice paddy field in Japan, and emended description of the genus Methylocystis (ex Whittenbury et al. 1970) Bowman et al. 1993.</title>
        <authorList>
            <person name="Kaise H."/>
            <person name="Sawadogo J.B."/>
            <person name="Alam M.S."/>
            <person name="Ueno C."/>
            <person name="Dianou D."/>
            <person name="Shinjo R."/>
            <person name="Asakawa S."/>
        </authorList>
    </citation>
    <scope>NUCLEOTIDE SEQUENCE [LARGE SCALE GENOMIC DNA]</scope>
    <source>
        <strain evidence="5 6">SS37A-Re</strain>
    </source>
</reference>
<keyword evidence="2" id="KW-0285">Flavoprotein</keyword>
<dbReference type="EMBL" id="AP027143">
    <property type="protein sequence ID" value="BDV36044.1"/>
    <property type="molecule type" value="Genomic_DNA"/>
</dbReference>
<organism evidence="5 6">
    <name type="scientific">Methylocystis iwaonis</name>
    <dbReference type="NCBI Taxonomy" id="2885079"/>
    <lineage>
        <taxon>Bacteria</taxon>
        <taxon>Pseudomonadati</taxon>
        <taxon>Pseudomonadota</taxon>
        <taxon>Alphaproteobacteria</taxon>
        <taxon>Hyphomicrobiales</taxon>
        <taxon>Methylocystaceae</taxon>
        <taxon>Methylocystis</taxon>
    </lineage>
</organism>
<dbReference type="InterPro" id="IPR050641">
    <property type="entry name" value="RIFMO-like"/>
</dbReference>
<dbReference type="Gene3D" id="3.50.50.60">
    <property type="entry name" value="FAD/NAD(P)-binding domain"/>
    <property type="match status" value="1"/>
</dbReference>
<dbReference type="PANTHER" id="PTHR43004:SF19">
    <property type="entry name" value="BINDING MONOOXYGENASE, PUTATIVE (JCVI)-RELATED"/>
    <property type="match status" value="1"/>
</dbReference>